<comment type="similarity">
    <text evidence="1">Belongs to the CWC26 family.</text>
</comment>
<evidence type="ECO:0000256" key="1">
    <source>
        <dbReference type="ARBA" id="ARBA00011069"/>
    </source>
</evidence>
<dbReference type="InterPro" id="IPR051112">
    <property type="entry name" value="CWC26_splicing_factor"/>
</dbReference>
<proteinExistence type="inferred from homology"/>
<dbReference type="GO" id="GO:0000398">
    <property type="term" value="P:mRNA splicing, via spliceosome"/>
    <property type="evidence" value="ECO:0007669"/>
    <property type="project" value="TreeGrafter"/>
</dbReference>
<dbReference type="GO" id="GO:0070274">
    <property type="term" value="C:RES complex"/>
    <property type="evidence" value="ECO:0007669"/>
    <property type="project" value="TreeGrafter"/>
</dbReference>
<dbReference type="PANTHER" id="PTHR31809">
    <property type="entry name" value="BUD13 HOMOLOG"/>
    <property type="match status" value="1"/>
</dbReference>
<comment type="caution">
    <text evidence="4">The sequence shown here is derived from an EMBL/GenBank/DDBJ whole genome shotgun (WGS) entry which is preliminary data.</text>
</comment>
<feature type="region of interest" description="Disordered" evidence="3">
    <location>
        <begin position="17"/>
        <end position="43"/>
    </location>
</feature>
<keyword evidence="5" id="KW-1185">Reference proteome</keyword>
<accession>A0AAN7ZRP4</accession>
<feature type="compositionally biased region" description="Basic and acidic residues" evidence="3">
    <location>
        <begin position="30"/>
        <end position="41"/>
    </location>
</feature>
<sequence length="299" mass="34324">MSLHSYLSSMYGSIKNQTSHKVTKNKSKSKIKEEKKGKEKSSNVTIIDHSKQQISRIYPNSTLLRSGTKDNQKEILWKDLSTNKIVTTNEINNLSGSSAINVKSKNTIQQEFSSTDTVSNQVSGTFEDHKYSNTDTVHRDERGHVLSNQDIQRRTQEKDLREVIRQKTLKQLNAGEVQLFLQQNESHTSLKVKSNKQDLYNIEDPASRFDTTANKTDVSTSSITNNNNSNCNSNNTAVSLLGRKLFQGIYAENRFDIKPGYRWDGVDRSNGFEKRWFEKRNEQYEKKISSLISNHEEDY</sequence>
<dbReference type="EMBL" id="JAWIZZ010000053">
    <property type="protein sequence ID" value="KAK5778394.1"/>
    <property type="molecule type" value="Genomic_DNA"/>
</dbReference>
<dbReference type="InterPro" id="IPR018609">
    <property type="entry name" value="Bud13"/>
</dbReference>
<evidence type="ECO:0000313" key="5">
    <source>
        <dbReference type="Proteomes" id="UP001306508"/>
    </source>
</evidence>
<dbReference type="PANTHER" id="PTHR31809:SF0">
    <property type="entry name" value="BUD13 HOMOLOG"/>
    <property type="match status" value="1"/>
</dbReference>
<dbReference type="AlphaFoldDB" id="A0AAN7ZRP4"/>
<dbReference type="GO" id="GO:0003723">
    <property type="term" value="F:RNA binding"/>
    <property type="evidence" value="ECO:0007669"/>
    <property type="project" value="TreeGrafter"/>
</dbReference>
<gene>
    <name evidence="4" type="ORF">RI543_004056</name>
</gene>
<evidence type="ECO:0000256" key="3">
    <source>
        <dbReference type="SAM" id="MobiDB-lite"/>
    </source>
</evidence>
<dbReference type="Pfam" id="PF09736">
    <property type="entry name" value="Bud13"/>
    <property type="match status" value="1"/>
</dbReference>
<name>A0AAN7ZRP4_9SACH</name>
<reference evidence="5" key="1">
    <citation type="submission" date="2023-07" db="EMBL/GenBank/DDBJ databases">
        <title>A draft genome of Kazachstania heterogenica Y-27499.</title>
        <authorList>
            <person name="Donic C."/>
            <person name="Kralova J.S."/>
            <person name="Fidel L."/>
            <person name="Ben-Dor S."/>
            <person name="Jung S."/>
        </authorList>
    </citation>
    <scope>NUCLEOTIDE SEQUENCE [LARGE SCALE GENOMIC DNA]</scope>
    <source>
        <strain evidence="5">Y27499</strain>
    </source>
</reference>
<dbReference type="GO" id="GO:0005684">
    <property type="term" value="C:U2-type spliceosomal complex"/>
    <property type="evidence" value="ECO:0007669"/>
    <property type="project" value="TreeGrafter"/>
</dbReference>
<evidence type="ECO:0000256" key="2">
    <source>
        <dbReference type="ARBA" id="ARBA00020644"/>
    </source>
</evidence>
<organism evidence="4 5">
    <name type="scientific">Arxiozyma heterogenica</name>
    <dbReference type="NCBI Taxonomy" id="278026"/>
    <lineage>
        <taxon>Eukaryota</taxon>
        <taxon>Fungi</taxon>
        <taxon>Dikarya</taxon>
        <taxon>Ascomycota</taxon>
        <taxon>Saccharomycotina</taxon>
        <taxon>Saccharomycetes</taxon>
        <taxon>Saccharomycetales</taxon>
        <taxon>Saccharomycetaceae</taxon>
        <taxon>Arxiozyma</taxon>
    </lineage>
</organism>
<dbReference type="Proteomes" id="UP001306508">
    <property type="component" value="Unassembled WGS sequence"/>
</dbReference>
<protein>
    <recommendedName>
        <fullName evidence="2">Pre-mRNA-splicing factor CWC26</fullName>
    </recommendedName>
</protein>
<evidence type="ECO:0000313" key="4">
    <source>
        <dbReference type="EMBL" id="KAK5778394.1"/>
    </source>
</evidence>